<dbReference type="InterPro" id="IPR000626">
    <property type="entry name" value="Ubiquitin-like_dom"/>
</dbReference>
<dbReference type="VEuPathDB" id="MicrosporidiaDB:CWI39_2187p0010"/>
<dbReference type="Proteomes" id="UP000291404">
    <property type="component" value="Unassembled WGS sequence"/>
</dbReference>
<evidence type="ECO:0000259" key="1">
    <source>
        <dbReference type="PROSITE" id="PS50053"/>
    </source>
</evidence>
<sequence>MQIKIKTLEGREIEIETDHNETVKKIEDYELIPPLQQRLIYYGKIMSDDSKKLVEYNVNNGCVVHLVLALRGG</sequence>
<comment type="caution">
    <text evidence="2">The sequence shown here is derived from an EMBL/GenBank/DDBJ whole genome shotgun (WGS) entry which is preliminary data.</text>
</comment>
<dbReference type="AlphaFoldDB" id="A0A4Q9KWJ1"/>
<reference evidence="4 5" key="1">
    <citation type="submission" date="2017-12" db="EMBL/GenBank/DDBJ databases">
        <authorList>
            <person name="Pombert J.-F."/>
            <person name="Haag K.L."/>
            <person name="Ebert D."/>
        </authorList>
    </citation>
    <scope>NUCLEOTIDE SEQUENCE [LARGE SCALE GENOMIC DNA]</scope>
    <source>
        <strain evidence="3">BE-OM-2</strain>
        <strain evidence="2">IL-BN-2</strain>
    </source>
</reference>
<protein>
    <submittedName>
        <fullName evidence="2">Ubiquitin-like protein</fullName>
    </submittedName>
</protein>
<dbReference type="Proteomes" id="UP000293045">
    <property type="component" value="Unassembled WGS sequence"/>
</dbReference>
<dbReference type="EMBL" id="PIXR01002187">
    <property type="protein sequence ID" value="TBT98994.1"/>
    <property type="molecule type" value="Genomic_DNA"/>
</dbReference>
<name>A0A4Q9KWJ1_9MICR</name>
<dbReference type="Pfam" id="PF00240">
    <property type="entry name" value="ubiquitin"/>
    <property type="match status" value="1"/>
</dbReference>
<evidence type="ECO:0000313" key="3">
    <source>
        <dbReference type="EMBL" id="TBU00875.1"/>
    </source>
</evidence>
<evidence type="ECO:0000313" key="4">
    <source>
        <dbReference type="Proteomes" id="UP000291404"/>
    </source>
</evidence>
<keyword evidence="4" id="KW-1185">Reference proteome</keyword>
<dbReference type="PANTHER" id="PTHR10666">
    <property type="entry name" value="UBIQUITIN"/>
    <property type="match status" value="1"/>
</dbReference>
<feature type="domain" description="Ubiquitin-like" evidence="1">
    <location>
        <begin position="1"/>
        <end position="73"/>
    </location>
</feature>
<evidence type="ECO:0000313" key="2">
    <source>
        <dbReference type="EMBL" id="TBT98994.1"/>
    </source>
</evidence>
<organism evidence="2 5">
    <name type="scientific">Hamiltosporidium magnivora</name>
    <dbReference type="NCBI Taxonomy" id="148818"/>
    <lineage>
        <taxon>Eukaryota</taxon>
        <taxon>Fungi</taxon>
        <taxon>Fungi incertae sedis</taxon>
        <taxon>Microsporidia</taxon>
        <taxon>Dubosqiidae</taxon>
        <taxon>Hamiltosporidium</taxon>
    </lineage>
</organism>
<dbReference type="Gene3D" id="3.10.20.90">
    <property type="entry name" value="Phosphatidylinositol 3-kinase Catalytic Subunit, Chain A, domain 1"/>
    <property type="match status" value="1"/>
</dbReference>
<dbReference type="InterPro" id="IPR029071">
    <property type="entry name" value="Ubiquitin-like_domsf"/>
</dbReference>
<dbReference type="VEuPathDB" id="MicrosporidiaDB:CWI36_1506p0010"/>
<dbReference type="PROSITE" id="PS50053">
    <property type="entry name" value="UBIQUITIN_2"/>
    <property type="match status" value="1"/>
</dbReference>
<dbReference type="SMART" id="SM00213">
    <property type="entry name" value="UBQ"/>
    <property type="match status" value="1"/>
</dbReference>
<gene>
    <name evidence="3" type="ORF">CWI36_1506p0010</name>
    <name evidence="2" type="ORF">CWI39_2187p0010</name>
</gene>
<evidence type="ECO:0000313" key="5">
    <source>
        <dbReference type="Proteomes" id="UP000293045"/>
    </source>
</evidence>
<dbReference type="STRING" id="148818.A0A4Q9KWJ1"/>
<accession>A0A4Q9KWJ1</accession>
<dbReference type="SUPFAM" id="SSF54236">
    <property type="entry name" value="Ubiquitin-like"/>
    <property type="match status" value="1"/>
</dbReference>
<dbReference type="EMBL" id="PITI01001506">
    <property type="protein sequence ID" value="TBU00875.1"/>
    <property type="molecule type" value="Genomic_DNA"/>
</dbReference>
<proteinExistence type="predicted"/>
<dbReference type="InterPro" id="IPR050158">
    <property type="entry name" value="Ubiquitin_ubiquitin-like"/>
</dbReference>